<name>A0A7S0H719_9EUKA</name>
<evidence type="ECO:0000256" key="4">
    <source>
        <dbReference type="ARBA" id="ARBA00022989"/>
    </source>
</evidence>
<feature type="transmembrane region" description="Helical" evidence="6">
    <location>
        <begin position="102"/>
        <end position="121"/>
    </location>
</feature>
<dbReference type="Gene3D" id="1.20.1250.20">
    <property type="entry name" value="MFS general substrate transporter like domains"/>
    <property type="match status" value="1"/>
</dbReference>
<dbReference type="PANTHER" id="PTHR23504:SF15">
    <property type="entry name" value="MAJOR FACILITATOR SUPERFAMILY (MFS) PROFILE DOMAIN-CONTAINING PROTEIN"/>
    <property type="match status" value="1"/>
</dbReference>
<feature type="domain" description="Major facilitator superfamily (MFS) profile" evidence="7">
    <location>
        <begin position="33"/>
        <end position="466"/>
    </location>
</feature>
<dbReference type="PROSITE" id="PS00216">
    <property type="entry name" value="SUGAR_TRANSPORT_1"/>
    <property type="match status" value="1"/>
</dbReference>
<gene>
    <name evidence="8" type="ORF">PANT1444_LOCUS1719</name>
</gene>
<feature type="transmembrane region" description="Helical" evidence="6">
    <location>
        <begin position="72"/>
        <end position="90"/>
    </location>
</feature>
<evidence type="ECO:0000259" key="7">
    <source>
        <dbReference type="PROSITE" id="PS50850"/>
    </source>
</evidence>
<protein>
    <recommendedName>
        <fullName evidence="7">Major facilitator superfamily (MFS) profile domain-containing protein</fullName>
    </recommendedName>
</protein>
<feature type="transmembrane region" description="Helical" evidence="6">
    <location>
        <begin position="158"/>
        <end position="183"/>
    </location>
</feature>
<feature type="transmembrane region" description="Helical" evidence="6">
    <location>
        <begin position="276"/>
        <end position="298"/>
    </location>
</feature>
<dbReference type="PROSITE" id="PS50850">
    <property type="entry name" value="MFS"/>
    <property type="match status" value="1"/>
</dbReference>
<accession>A0A7S0H719</accession>
<proteinExistence type="predicted"/>
<dbReference type="InterPro" id="IPR001958">
    <property type="entry name" value="Tet-R_TetA/multi-R_MdtG-like"/>
</dbReference>
<feature type="transmembrane region" description="Helical" evidence="6">
    <location>
        <begin position="189"/>
        <end position="207"/>
    </location>
</feature>
<evidence type="ECO:0000256" key="6">
    <source>
        <dbReference type="SAM" id="Phobius"/>
    </source>
</evidence>
<dbReference type="Pfam" id="PF07690">
    <property type="entry name" value="MFS_1"/>
    <property type="match status" value="1"/>
</dbReference>
<dbReference type="InterPro" id="IPR005829">
    <property type="entry name" value="Sugar_transporter_CS"/>
</dbReference>
<keyword evidence="2" id="KW-0813">Transport</keyword>
<keyword evidence="5 6" id="KW-0472">Membrane</keyword>
<evidence type="ECO:0000256" key="2">
    <source>
        <dbReference type="ARBA" id="ARBA00022448"/>
    </source>
</evidence>
<dbReference type="AlphaFoldDB" id="A0A7S0H719"/>
<keyword evidence="3 6" id="KW-0812">Transmembrane</keyword>
<evidence type="ECO:0000313" key="8">
    <source>
        <dbReference type="EMBL" id="CAD8469630.1"/>
    </source>
</evidence>
<dbReference type="InterPro" id="IPR036259">
    <property type="entry name" value="MFS_trans_sf"/>
</dbReference>
<dbReference type="EMBL" id="HBEP01003007">
    <property type="protein sequence ID" value="CAD8469630.1"/>
    <property type="molecule type" value="Transcribed_RNA"/>
</dbReference>
<dbReference type="GO" id="GO:0022857">
    <property type="term" value="F:transmembrane transporter activity"/>
    <property type="evidence" value="ECO:0007669"/>
    <property type="project" value="InterPro"/>
</dbReference>
<feature type="transmembrane region" description="Helical" evidence="6">
    <location>
        <begin position="127"/>
        <end position="146"/>
    </location>
</feature>
<feature type="transmembrane region" description="Helical" evidence="6">
    <location>
        <begin position="31"/>
        <end position="52"/>
    </location>
</feature>
<evidence type="ECO:0000256" key="1">
    <source>
        <dbReference type="ARBA" id="ARBA00004141"/>
    </source>
</evidence>
<feature type="transmembrane region" description="Helical" evidence="6">
    <location>
        <begin position="324"/>
        <end position="343"/>
    </location>
</feature>
<feature type="transmembrane region" description="Helical" evidence="6">
    <location>
        <begin position="440"/>
        <end position="461"/>
    </location>
</feature>
<feature type="transmembrane region" description="Helical" evidence="6">
    <location>
        <begin position="379"/>
        <end position="401"/>
    </location>
</feature>
<dbReference type="CDD" id="cd17330">
    <property type="entry name" value="MFS_SLC46_TetA_like"/>
    <property type="match status" value="1"/>
</dbReference>
<dbReference type="SUPFAM" id="SSF103473">
    <property type="entry name" value="MFS general substrate transporter"/>
    <property type="match status" value="1"/>
</dbReference>
<dbReference type="GO" id="GO:0016020">
    <property type="term" value="C:membrane"/>
    <property type="evidence" value="ECO:0007669"/>
    <property type="project" value="UniProtKB-SubCell"/>
</dbReference>
<comment type="subcellular location">
    <subcellularLocation>
        <location evidence="1">Membrane</location>
        <topology evidence="1">Multi-pass membrane protein</topology>
    </subcellularLocation>
</comment>
<evidence type="ECO:0000256" key="3">
    <source>
        <dbReference type="ARBA" id="ARBA00022692"/>
    </source>
</evidence>
<evidence type="ECO:0000256" key="5">
    <source>
        <dbReference type="ARBA" id="ARBA00023136"/>
    </source>
</evidence>
<organism evidence="8">
    <name type="scientific">Phaeocystis antarctica</name>
    <dbReference type="NCBI Taxonomy" id="33657"/>
    <lineage>
        <taxon>Eukaryota</taxon>
        <taxon>Haptista</taxon>
        <taxon>Haptophyta</taxon>
        <taxon>Prymnesiophyceae</taxon>
        <taxon>Phaeocystales</taxon>
        <taxon>Phaeocystaceae</taxon>
        <taxon>Phaeocystis</taxon>
    </lineage>
</organism>
<dbReference type="PRINTS" id="PR01035">
    <property type="entry name" value="TCRTETA"/>
</dbReference>
<dbReference type="InterPro" id="IPR011701">
    <property type="entry name" value="MFS"/>
</dbReference>
<reference evidence="8" key="1">
    <citation type="submission" date="2021-01" db="EMBL/GenBank/DDBJ databases">
        <authorList>
            <person name="Corre E."/>
            <person name="Pelletier E."/>
            <person name="Niang G."/>
            <person name="Scheremetjew M."/>
            <person name="Finn R."/>
            <person name="Kale V."/>
            <person name="Holt S."/>
            <person name="Cochrane G."/>
            <person name="Meng A."/>
            <person name="Brown T."/>
            <person name="Cohen L."/>
        </authorList>
    </citation>
    <scope>NUCLEOTIDE SEQUENCE</scope>
    <source>
        <strain evidence="8">CCMP1374</strain>
    </source>
</reference>
<sequence>MSGQEEVWVPITVHLPLGFAKSWSPNKCAPVSFICGPYAIIMLAQLGNTVLVPVLPFLVKEYVSPSHVAKQYGILQSAMWIAQTLLSPMLGALSDSIGRRQVIFVSLLISMAGCVCLGYSTTFIQMLASRIITGAGFQIALFRAYFATTQPKEKRTGSFGLIGVIQGFSLFVGPTIGGLISAFGGKRMAAFGAAAAFATAALVCLVWKPDEDTVEVQLRRRASSTGLTGDALRSHEASRKTVAGVKFVKVSVDSGLVPGAEVTYYFGSVGKAMYKFWLLMAYLASHGVIPLLFLNFFYRFAFAAYKSNFAFLCHSALEFGPKEVGFVLSAMGLGGIFVQGVLVRVVTTAVGEERTLLLAMVSTALGFSALSYVKTVYHLAPALALVSVGYGLAVPCLSTLFSNVPMEQGIMQGIAGSIDRFGQSFGPILGGWLLDLVGQGWLMLCTGTALAVISSICLLFVGDGCLSWIKDSIFGKANAGYDPVGLDQSDNSVGLEMEMEMEPLDREDELSPGKEEGEVLNGFKVAPTLESMEGGNGYARA</sequence>
<keyword evidence="4 6" id="KW-1133">Transmembrane helix</keyword>
<dbReference type="InterPro" id="IPR020846">
    <property type="entry name" value="MFS_dom"/>
</dbReference>
<dbReference type="PANTHER" id="PTHR23504">
    <property type="entry name" value="MAJOR FACILITATOR SUPERFAMILY DOMAIN-CONTAINING PROTEIN 10"/>
    <property type="match status" value="1"/>
</dbReference>